<dbReference type="SUPFAM" id="SSF51735">
    <property type="entry name" value="NAD(P)-binding Rossmann-fold domains"/>
    <property type="match status" value="1"/>
</dbReference>
<dbReference type="GO" id="GO:0009423">
    <property type="term" value="P:chorismate biosynthetic process"/>
    <property type="evidence" value="ECO:0007669"/>
    <property type="project" value="TreeGrafter"/>
</dbReference>
<accession>A0A9W9G6A6</accession>
<sequence length="197" mass="21821">MLLVSAILLRNYPGILERSTGRPAFVIGGGGACRPAVYALWKWMGVNRICMVKREESEIRDIIASFIDVGLNGELVFVPSAAEAAILEPPVLVVGTVPDIPPKEPGEKVREITEVFLTSIEKGFVLEMSYHPAPDTYFFSRCHEMGWNVLYGTEVMIWQGVAQEVLWTELSIENLNVDEARKAVTGIIEKCAAELKL</sequence>
<evidence type="ECO:0000313" key="1">
    <source>
        <dbReference type="EMBL" id="KAJ5112698.1"/>
    </source>
</evidence>
<evidence type="ECO:0008006" key="3">
    <source>
        <dbReference type="Google" id="ProtNLM"/>
    </source>
</evidence>
<dbReference type="PANTHER" id="PTHR21089:SF1">
    <property type="entry name" value="BIFUNCTIONAL 3-DEHYDROQUINATE DEHYDRATASE_SHIKIMATE DEHYDROGENASE, CHLOROPLASTIC"/>
    <property type="match status" value="1"/>
</dbReference>
<dbReference type="Proteomes" id="UP001149074">
    <property type="component" value="Unassembled WGS sequence"/>
</dbReference>
<gene>
    <name evidence="1" type="ORF">N7532_000743</name>
</gene>
<name>A0A9W9G6A6_9EURO</name>
<dbReference type="InterPro" id="IPR022893">
    <property type="entry name" value="Shikimate_DH_fam"/>
</dbReference>
<dbReference type="InterPro" id="IPR036291">
    <property type="entry name" value="NAD(P)-bd_dom_sf"/>
</dbReference>
<dbReference type="GO" id="GO:0019632">
    <property type="term" value="P:shikimate metabolic process"/>
    <property type="evidence" value="ECO:0007669"/>
    <property type="project" value="TreeGrafter"/>
</dbReference>
<organism evidence="1 2">
    <name type="scientific">Penicillium argentinense</name>
    <dbReference type="NCBI Taxonomy" id="1131581"/>
    <lineage>
        <taxon>Eukaryota</taxon>
        <taxon>Fungi</taxon>
        <taxon>Dikarya</taxon>
        <taxon>Ascomycota</taxon>
        <taxon>Pezizomycotina</taxon>
        <taxon>Eurotiomycetes</taxon>
        <taxon>Eurotiomycetidae</taxon>
        <taxon>Eurotiales</taxon>
        <taxon>Aspergillaceae</taxon>
        <taxon>Penicillium</taxon>
    </lineage>
</organism>
<protein>
    <recommendedName>
        <fullName evidence="3">Quinate/shikimate 5-dehydrogenase/glutamyl-tRNA reductase domain-containing protein</fullName>
    </recommendedName>
</protein>
<dbReference type="Gene3D" id="3.40.50.720">
    <property type="entry name" value="NAD(P)-binding Rossmann-like Domain"/>
    <property type="match status" value="1"/>
</dbReference>
<dbReference type="GO" id="GO:0004764">
    <property type="term" value="F:shikimate 3-dehydrogenase (NADP+) activity"/>
    <property type="evidence" value="ECO:0007669"/>
    <property type="project" value="InterPro"/>
</dbReference>
<reference evidence="1" key="2">
    <citation type="journal article" date="2023" name="IMA Fungus">
        <title>Comparative genomic study of the Penicillium genus elucidates a diverse pangenome and 15 lateral gene transfer events.</title>
        <authorList>
            <person name="Petersen C."/>
            <person name="Sorensen T."/>
            <person name="Nielsen M.R."/>
            <person name="Sondergaard T.E."/>
            <person name="Sorensen J.L."/>
            <person name="Fitzpatrick D.A."/>
            <person name="Frisvad J.C."/>
            <person name="Nielsen K.L."/>
        </authorList>
    </citation>
    <scope>NUCLEOTIDE SEQUENCE</scope>
    <source>
        <strain evidence="1">IBT 30761</strain>
    </source>
</reference>
<dbReference type="GeneID" id="81352226"/>
<dbReference type="PANTHER" id="PTHR21089">
    <property type="entry name" value="SHIKIMATE DEHYDROGENASE"/>
    <property type="match status" value="1"/>
</dbReference>
<dbReference type="EMBL" id="JAPQKI010000001">
    <property type="protein sequence ID" value="KAJ5112698.1"/>
    <property type="molecule type" value="Genomic_DNA"/>
</dbReference>
<reference evidence="1" key="1">
    <citation type="submission" date="2022-11" db="EMBL/GenBank/DDBJ databases">
        <authorList>
            <person name="Petersen C."/>
        </authorList>
    </citation>
    <scope>NUCLEOTIDE SEQUENCE</scope>
    <source>
        <strain evidence="1">IBT 30761</strain>
    </source>
</reference>
<evidence type="ECO:0000313" key="2">
    <source>
        <dbReference type="Proteomes" id="UP001149074"/>
    </source>
</evidence>
<keyword evidence="2" id="KW-1185">Reference proteome</keyword>
<dbReference type="OrthoDB" id="204377at2759"/>
<proteinExistence type="predicted"/>
<dbReference type="RefSeq" id="XP_056480471.1">
    <property type="nucleotide sequence ID" value="XM_056613247.1"/>
</dbReference>
<dbReference type="AlphaFoldDB" id="A0A9W9G6A6"/>
<comment type="caution">
    <text evidence="1">The sequence shown here is derived from an EMBL/GenBank/DDBJ whole genome shotgun (WGS) entry which is preliminary data.</text>
</comment>